<proteinExistence type="predicted"/>
<keyword evidence="2" id="KW-1185">Reference proteome</keyword>
<protein>
    <submittedName>
        <fullName evidence="1">Uncharacterized protein</fullName>
    </submittedName>
</protein>
<sequence>MDVRNERKYRYCFSMAERVTGWENTRRPAAFRQDYRAFSSVEYKNIIFLLKTFCFLNIILHFCPQIY</sequence>
<organism evidence="1 2">
    <name type="scientific">Prevotella denticola CRIS 18C-A</name>
    <dbReference type="NCBI Taxonomy" id="944557"/>
    <lineage>
        <taxon>Bacteria</taxon>
        <taxon>Pseudomonadati</taxon>
        <taxon>Bacteroidota</taxon>
        <taxon>Bacteroidia</taxon>
        <taxon>Bacteroidales</taxon>
        <taxon>Prevotellaceae</taxon>
        <taxon>Prevotella</taxon>
    </lineage>
</organism>
<evidence type="ECO:0000313" key="2">
    <source>
        <dbReference type="Proteomes" id="UP000003155"/>
    </source>
</evidence>
<comment type="caution">
    <text evidence="1">The sequence shown here is derived from an EMBL/GenBank/DDBJ whole genome shotgun (WGS) entry which is preliminary data.</text>
</comment>
<reference evidence="1 2" key="1">
    <citation type="submission" date="2011-02" db="EMBL/GenBank/DDBJ databases">
        <authorList>
            <person name="Durkin A.S."/>
            <person name="Madupu R."/>
            <person name="Torralba M."/>
            <person name="Gillis M."/>
            <person name="Methe B."/>
            <person name="Sutton G."/>
            <person name="Nelson K.E."/>
        </authorList>
    </citation>
    <scope>NUCLEOTIDE SEQUENCE [LARGE SCALE GENOMIC DNA]</scope>
    <source>
        <strain evidence="1 2">CRIS 18C-A</strain>
    </source>
</reference>
<evidence type="ECO:0000313" key="1">
    <source>
        <dbReference type="EMBL" id="EGC85714.1"/>
    </source>
</evidence>
<dbReference type="AlphaFoldDB" id="F0H8V6"/>
<gene>
    <name evidence="1" type="ORF">HMPREF9303_2608</name>
</gene>
<name>F0H8V6_9BACT</name>
<dbReference type="EMBL" id="AEXO01000095">
    <property type="protein sequence ID" value="EGC85714.1"/>
    <property type="molecule type" value="Genomic_DNA"/>
</dbReference>
<dbReference type="Proteomes" id="UP000003155">
    <property type="component" value="Unassembled WGS sequence"/>
</dbReference>
<accession>F0H8V6</accession>